<keyword evidence="4" id="KW-1278">Translocase</keyword>
<dbReference type="PROSITE" id="PS50893">
    <property type="entry name" value="ABC_TRANSPORTER_2"/>
    <property type="match status" value="1"/>
</dbReference>
<accession>S0G183</accession>
<keyword evidence="1" id="KW-0813">Transport</keyword>
<comment type="function">
    <text evidence="5">Part of the ABC transporter complex HmuTUV involved in hemin import. Responsible for energy coupling to the transport system.</text>
</comment>
<dbReference type="InterPro" id="IPR003439">
    <property type="entry name" value="ABC_transporter-like_ATP-bd"/>
</dbReference>
<evidence type="ECO:0000259" key="6">
    <source>
        <dbReference type="PROSITE" id="PS50893"/>
    </source>
</evidence>
<organism evidence="7 8">
    <name type="scientific">Desulfotignum phosphitoxidans DSM 13687</name>
    <dbReference type="NCBI Taxonomy" id="1286635"/>
    <lineage>
        <taxon>Bacteria</taxon>
        <taxon>Pseudomonadati</taxon>
        <taxon>Thermodesulfobacteriota</taxon>
        <taxon>Desulfobacteria</taxon>
        <taxon>Desulfobacterales</taxon>
        <taxon>Desulfobacteraceae</taxon>
        <taxon>Desulfotignum</taxon>
    </lineage>
</organism>
<reference evidence="7 8" key="1">
    <citation type="journal article" date="2013" name="Genome Announc.">
        <title>Draft Genome Sequence of Desulfotignum phosphitoxidans DSM 13687 Strain FiPS-3.</title>
        <authorList>
            <person name="Poehlein A."/>
            <person name="Daniel R."/>
            <person name="Simeonova D.D."/>
        </authorList>
    </citation>
    <scope>NUCLEOTIDE SEQUENCE [LARGE SCALE GENOMIC DNA]</scope>
    <source>
        <strain evidence="7 8">DSM 13687</strain>
    </source>
</reference>
<evidence type="ECO:0000256" key="3">
    <source>
        <dbReference type="ARBA" id="ARBA00022840"/>
    </source>
</evidence>
<keyword evidence="2" id="KW-0547">Nucleotide-binding</keyword>
<dbReference type="SMART" id="SM00382">
    <property type="entry name" value="AAA"/>
    <property type="match status" value="1"/>
</dbReference>
<dbReference type="InterPro" id="IPR017871">
    <property type="entry name" value="ABC_transporter-like_CS"/>
</dbReference>
<evidence type="ECO:0000256" key="2">
    <source>
        <dbReference type="ARBA" id="ARBA00022741"/>
    </source>
</evidence>
<keyword evidence="3 7" id="KW-0067">ATP-binding</keyword>
<dbReference type="AlphaFoldDB" id="S0G183"/>
<evidence type="ECO:0000313" key="7">
    <source>
        <dbReference type="EMBL" id="EMS77466.1"/>
    </source>
</evidence>
<dbReference type="CDD" id="cd03214">
    <property type="entry name" value="ABC_Iron-Siderophores_B12_Hemin"/>
    <property type="match status" value="1"/>
</dbReference>
<evidence type="ECO:0000313" key="8">
    <source>
        <dbReference type="Proteomes" id="UP000014216"/>
    </source>
</evidence>
<evidence type="ECO:0000256" key="5">
    <source>
        <dbReference type="ARBA" id="ARBA00037066"/>
    </source>
</evidence>
<dbReference type="PANTHER" id="PTHR42794">
    <property type="entry name" value="HEMIN IMPORT ATP-BINDING PROTEIN HMUV"/>
    <property type="match status" value="1"/>
</dbReference>
<evidence type="ECO:0000256" key="4">
    <source>
        <dbReference type="ARBA" id="ARBA00022967"/>
    </source>
</evidence>
<feature type="domain" description="ABC transporter" evidence="6">
    <location>
        <begin position="6"/>
        <end position="242"/>
    </location>
</feature>
<dbReference type="Pfam" id="PF00005">
    <property type="entry name" value="ABC_tran"/>
    <property type="match status" value="1"/>
</dbReference>
<keyword evidence="7" id="KW-0378">Hydrolase</keyword>
<dbReference type="PANTHER" id="PTHR42794:SF1">
    <property type="entry name" value="HEMIN IMPORT ATP-BINDING PROTEIN HMUV"/>
    <property type="match status" value="1"/>
</dbReference>
<dbReference type="InterPro" id="IPR027417">
    <property type="entry name" value="P-loop_NTPase"/>
</dbReference>
<dbReference type="GO" id="GO:0005524">
    <property type="term" value="F:ATP binding"/>
    <property type="evidence" value="ECO:0007669"/>
    <property type="project" value="UniProtKB-KW"/>
</dbReference>
<dbReference type="GO" id="GO:0016887">
    <property type="term" value="F:ATP hydrolysis activity"/>
    <property type="evidence" value="ECO:0007669"/>
    <property type="project" value="InterPro"/>
</dbReference>
<protein>
    <submittedName>
        <fullName evidence="7">Iron(3+)-hydroxamate import ATP-binding protein FhuC</fullName>
        <ecNumber evidence="7">3.6.3.34</ecNumber>
    </submittedName>
</protein>
<dbReference type="PROSITE" id="PS00211">
    <property type="entry name" value="ABC_TRANSPORTER_1"/>
    <property type="match status" value="1"/>
</dbReference>
<dbReference type="RefSeq" id="WP_006968541.1">
    <property type="nucleotide sequence ID" value="NZ_APJX01000015.1"/>
</dbReference>
<proteinExistence type="predicted"/>
<evidence type="ECO:0000256" key="1">
    <source>
        <dbReference type="ARBA" id="ARBA00022448"/>
    </source>
</evidence>
<dbReference type="OrthoDB" id="9809450at2"/>
<sequence length="270" mass="29973">MTPPFLDIAGLSCGYGSQVVLKDISFFVQKGDIVTIIGPNGCGKTTLLKTLPGLIPALGGRVNMQGQDMNKMPRDLRARTIAMVMQTLESIHMTVEEYVLLGRLPHFSSWQFLEKEADRDLARSFMAFTHIDHLRESPLNCISSGERQLAGIAKALVQEPALLLMDEPTSHLDISHQAQILNRVKTMKDRHGLTVVMVQHDLNLASEYSDQVLLLDKNTKTVFKYGTPETVITRDNIRAVYHTDVVVAPNPHSGRPGIFIKTDSQESISP</sequence>
<dbReference type="EMBL" id="APJX01000015">
    <property type="protein sequence ID" value="EMS77466.1"/>
    <property type="molecule type" value="Genomic_DNA"/>
</dbReference>
<dbReference type="EC" id="3.6.3.34" evidence="7"/>
<name>S0G183_9BACT</name>
<dbReference type="Gene3D" id="3.40.50.300">
    <property type="entry name" value="P-loop containing nucleotide triphosphate hydrolases"/>
    <property type="match status" value="1"/>
</dbReference>
<keyword evidence="8" id="KW-1185">Reference proteome</keyword>
<dbReference type="FunFam" id="3.40.50.300:FF:000134">
    <property type="entry name" value="Iron-enterobactin ABC transporter ATP-binding protein"/>
    <property type="match status" value="1"/>
</dbReference>
<gene>
    <name evidence="7" type="primary">fhuC</name>
    <name evidence="7" type="ORF">Dpo_15c00420</name>
</gene>
<comment type="caution">
    <text evidence="7">The sequence shown here is derived from an EMBL/GenBank/DDBJ whole genome shotgun (WGS) entry which is preliminary data.</text>
</comment>
<dbReference type="SUPFAM" id="SSF52540">
    <property type="entry name" value="P-loop containing nucleoside triphosphate hydrolases"/>
    <property type="match status" value="1"/>
</dbReference>
<dbReference type="Proteomes" id="UP000014216">
    <property type="component" value="Unassembled WGS sequence"/>
</dbReference>
<dbReference type="InterPro" id="IPR003593">
    <property type="entry name" value="AAA+_ATPase"/>
</dbReference>